<protein>
    <submittedName>
        <fullName evidence="2">Uncharacterized protein</fullName>
    </submittedName>
</protein>
<dbReference type="OrthoDB" id="3261439at2759"/>
<dbReference type="EMBL" id="KN818234">
    <property type="protein sequence ID" value="KIL66731.1"/>
    <property type="molecule type" value="Genomic_DNA"/>
</dbReference>
<reference evidence="2 3" key="1">
    <citation type="submission" date="2014-04" db="EMBL/GenBank/DDBJ databases">
        <title>Evolutionary Origins and Diversification of the Mycorrhizal Mutualists.</title>
        <authorList>
            <consortium name="DOE Joint Genome Institute"/>
            <consortium name="Mycorrhizal Genomics Consortium"/>
            <person name="Kohler A."/>
            <person name="Kuo A."/>
            <person name="Nagy L.G."/>
            <person name="Floudas D."/>
            <person name="Copeland A."/>
            <person name="Barry K.W."/>
            <person name="Cichocki N."/>
            <person name="Veneault-Fourrey C."/>
            <person name="LaButti K."/>
            <person name="Lindquist E.A."/>
            <person name="Lipzen A."/>
            <person name="Lundell T."/>
            <person name="Morin E."/>
            <person name="Murat C."/>
            <person name="Riley R."/>
            <person name="Ohm R."/>
            <person name="Sun H."/>
            <person name="Tunlid A."/>
            <person name="Henrissat B."/>
            <person name="Grigoriev I.V."/>
            <person name="Hibbett D.S."/>
            <person name="Martin F."/>
        </authorList>
    </citation>
    <scope>NUCLEOTIDE SEQUENCE [LARGE SCALE GENOMIC DNA]</scope>
    <source>
        <strain evidence="2 3">Koide BX008</strain>
    </source>
</reference>
<feature type="region of interest" description="Disordered" evidence="1">
    <location>
        <begin position="1"/>
        <end position="40"/>
    </location>
</feature>
<dbReference type="HOGENOM" id="CLU_175705_0_0_1"/>
<accession>A0A0C2XBJ6</accession>
<dbReference type="InParanoid" id="A0A0C2XBJ6"/>
<proteinExistence type="predicted"/>
<evidence type="ECO:0000313" key="3">
    <source>
        <dbReference type="Proteomes" id="UP000054549"/>
    </source>
</evidence>
<dbReference type="AlphaFoldDB" id="A0A0C2XBJ6"/>
<evidence type="ECO:0000256" key="1">
    <source>
        <dbReference type="SAM" id="MobiDB-lite"/>
    </source>
</evidence>
<sequence length="85" mass="8902">MDTPMSAPAKSTFEQPQAAVQMSPMGAPPSQGQQPERQKATRIRGGGAAKDCFIGLVGCFLCFECCEGCCDCIGGILCCPCEMCC</sequence>
<evidence type="ECO:0000313" key="2">
    <source>
        <dbReference type="EMBL" id="KIL66731.1"/>
    </source>
</evidence>
<keyword evidence="3" id="KW-1185">Reference proteome</keyword>
<organism evidence="2 3">
    <name type="scientific">Amanita muscaria (strain Koide BX008)</name>
    <dbReference type="NCBI Taxonomy" id="946122"/>
    <lineage>
        <taxon>Eukaryota</taxon>
        <taxon>Fungi</taxon>
        <taxon>Dikarya</taxon>
        <taxon>Basidiomycota</taxon>
        <taxon>Agaricomycotina</taxon>
        <taxon>Agaricomycetes</taxon>
        <taxon>Agaricomycetidae</taxon>
        <taxon>Agaricales</taxon>
        <taxon>Pluteineae</taxon>
        <taxon>Amanitaceae</taxon>
        <taxon>Amanita</taxon>
    </lineage>
</organism>
<dbReference type="Proteomes" id="UP000054549">
    <property type="component" value="Unassembled WGS sequence"/>
</dbReference>
<gene>
    <name evidence="2" type="ORF">M378DRAFT_160207</name>
</gene>
<name>A0A0C2XBJ6_AMAMK</name>